<dbReference type="Pfam" id="PF00566">
    <property type="entry name" value="RabGAP-TBC"/>
    <property type="match status" value="2"/>
</dbReference>
<name>A0AAV7YYU8_9EUKA</name>
<reference evidence="4" key="1">
    <citation type="submission" date="2022-08" db="EMBL/GenBank/DDBJ databases">
        <title>Novel sulphate-reducing endosymbionts in the free-living metamonad Anaeramoeba.</title>
        <authorList>
            <person name="Jerlstrom-Hultqvist J."/>
            <person name="Cepicka I."/>
            <person name="Gallot-Lavallee L."/>
            <person name="Salas-Leiva D."/>
            <person name="Curtis B.A."/>
            <person name="Zahonova K."/>
            <person name="Pipaliya S."/>
            <person name="Dacks J."/>
            <person name="Roger A.J."/>
        </authorList>
    </citation>
    <scope>NUCLEOTIDE SEQUENCE</scope>
    <source>
        <strain evidence="4">Busselton2</strain>
    </source>
</reference>
<evidence type="ECO:0000313" key="4">
    <source>
        <dbReference type="EMBL" id="KAJ3433082.1"/>
    </source>
</evidence>
<dbReference type="InterPro" id="IPR000195">
    <property type="entry name" value="Rab-GAP-TBC_dom"/>
</dbReference>
<dbReference type="Gene3D" id="1.10.8.270">
    <property type="entry name" value="putative rabgap domain of human tbc1 domain family member 14 like domains"/>
    <property type="match status" value="1"/>
</dbReference>
<dbReference type="AlphaFoldDB" id="A0AAV7YYU8"/>
<feature type="region of interest" description="Disordered" evidence="2">
    <location>
        <begin position="491"/>
        <end position="552"/>
    </location>
</feature>
<dbReference type="PANTHER" id="PTHR22957:SF337">
    <property type="entry name" value="TBC1 DOMAIN FAMILY MEMBER 5"/>
    <property type="match status" value="1"/>
</dbReference>
<dbReference type="GO" id="GO:0005096">
    <property type="term" value="F:GTPase activator activity"/>
    <property type="evidence" value="ECO:0007669"/>
    <property type="project" value="UniProtKB-KW"/>
</dbReference>
<dbReference type="SMART" id="SM00164">
    <property type="entry name" value="TBC"/>
    <property type="match status" value="1"/>
</dbReference>
<feature type="domain" description="Rab-GAP TBC" evidence="3">
    <location>
        <begin position="1"/>
        <end position="213"/>
    </location>
</feature>
<feature type="compositionally biased region" description="Low complexity" evidence="2">
    <location>
        <begin position="492"/>
        <end position="511"/>
    </location>
</feature>
<comment type="caution">
    <text evidence="4">The sequence shown here is derived from an EMBL/GenBank/DDBJ whole genome shotgun (WGS) entry which is preliminary data.</text>
</comment>
<dbReference type="PANTHER" id="PTHR22957">
    <property type="entry name" value="TBC1 DOMAIN FAMILY MEMBER GTPASE-ACTIVATING PROTEIN"/>
    <property type="match status" value="1"/>
</dbReference>
<dbReference type="EMBL" id="JANTQA010000047">
    <property type="protein sequence ID" value="KAJ3433082.1"/>
    <property type="molecule type" value="Genomic_DNA"/>
</dbReference>
<dbReference type="InterPro" id="IPR035969">
    <property type="entry name" value="Rab-GAP_TBC_sf"/>
</dbReference>
<evidence type="ECO:0000256" key="1">
    <source>
        <dbReference type="ARBA" id="ARBA00022468"/>
    </source>
</evidence>
<gene>
    <name evidence="4" type="ORF">M0812_22032</name>
</gene>
<feature type="region of interest" description="Disordered" evidence="2">
    <location>
        <begin position="100"/>
        <end position="120"/>
    </location>
</feature>
<evidence type="ECO:0000256" key="2">
    <source>
        <dbReference type="SAM" id="MobiDB-lite"/>
    </source>
</evidence>
<proteinExistence type="predicted"/>
<feature type="region of interest" description="Disordered" evidence="2">
    <location>
        <begin position="293"/>
        <end position="319"/>
    </location>
</feature>
<protein>
    <submittedName>
        <fullName evidence="4">Tbc1 domain family member</fullName>
    </submittedName>
</protein>
<organism evidence="4 5">
    <name type="scientific">Anaeramoeba flamelloides</name>
    <dbReference type="NCBI Taxonomy" id="1746091"/>
    <lineage>
        <taxon>Eukaryota</taxon>
        <taxon>Metamonada</taxon>
        <taxon>Anaeramoebidae</taxon>
        <taxon>Anaeramoeba</taxon>
    </lineage>
</organism>
<evidence type="ECO:0000259" key="3">
    <source>
        <dbReference type="PROSITE" id="PS50086"/>
    </source>
</evidence>
<evidence type="ECO:0000313" key="5">
    <source>
        <dbReference type="Proteomes" id="UP001146793"/>
    </source>
</evidence>
<keyword evidence="1" id="KW-0343">GTPase activation</keyword>
<dbReference type="Gene3D" id="1.10.472.80">
    <property type="entry name" value="Ypt/Rab-GAP domain of gyp1p, domain 3"/>
    <property type="match status" value="1"/>
</dbReference>
<dbReference type="SUPFAM" id="SSF47923">
    <property type="entry name" value="Ypt/Rab-GAP domain of gyp1p"/>
    <property type="match status" value="2"/>
</dbReference>
<accession>A0AAV7YYU8</accession>
<feature type="compositionally biased region" description="Basic and acidic residues" evidence="2">
    <location>
        <begin position="110"/>
        <end position="119"/>
    </location>
</feature>
<dbReference type="Proteomes" id="UP001146793">
    <property type="component" value="Unassembled WGS sequence"/>
</dbReference>
<feature type="compositionally biased region" description="Basic and acidic residues" evidence="2">
    <location>
        <begin position="524"/>
        <end position="552"/>
    </location>
</feature>
<feature type="compositionally biased region" description="Basic residues" evidence="2">
    <location>
        <begin position="296"/>
        <end position="309"/>
    </location>
</feature>
<dbReference type="PROSITE" id="PS50086">
    <property type="entry name" value="TBC_RABGAP"/>
    <property type="match status" value="1"/>
</dbReference>
<sequence>MDVHRTMPGSEFFDQQSIKNLMTDLLIIYANVNKKVNYKQGMHELLAAIIFLINQEYHEITNQNEHPTTTLFNKKYLAHDSYLLFDLVMSLVGKLYTTPPLEDEEDEKDDSNHKEERNNKIQKQNILQNAPFSKSLSQNNEPENDRVVNESVIICKFIYSVILKSKDPQLYLFLKYIGIEIQVFALQWIRLLVFREFKIEEVYGIWDYLFADDNPMDFLEHFCASMLIHIRHKVICRDVSTAMKTLFNYPKGGDVETLIHNTLKLRDTKCQLKGLRGLINQEEVTHIANIIERSMNRQKKSKNNGKNKKLSNNQNNNKHTRVFSGFLDNFSRSFADNKKKKKKKKTQYSAQEYQIISSKVEKMKNDQKEVAAIMENSLELIQEFIKTNSSNILNFKQAMVFNSLLTLKQINAILFGRIEMNDLRESNTENQNPIITQTTINSPQNKQKKTKIIQNKKLIIEEEIQISHENSEPEELMEFNAQNNKWSKKNSLDSFLSSSSSSDSNKNINNHSSKEINIENNKNNIEKEKEKEKEREEEKEKEKDMEKNHKNNQEIEIEKEKISNEMKNESVGIDYYSREDSSKKINSNYEIEITLQNSIDIFNINEPFEKKIILNRENNSQMKRNNLFSKLTEEDFLLEVNNKPKKREKISKNENEQKLTISQDLFQKLMIGEENGNTKEIKALFK</sequence>